<comment type="caution">
    <text evidence="1">The sequence shown here is derived from an EMBL/GenBank/DDBJ whole genome shotgun (WGS) entry which is preliminary data.</text>
</comment>
<proteinExistence type="predicted"/>
<dbReference type="AlphaFoldDB" id="A0AAE3L1V7"/>
<dbReference type="RefSeq" id="WP_257528973.1">
    <property type="nucleotide sequence ID" value="NZ_JANKAS010000001.1"/>
</dbReference>
<name>A0AAE3L1V7_9FIRM</name>
<gene>
    <name evidence="1" type="ORF">NSA47_01005</name>
</gene>
<dbReference type="PANTHER" id="PTHR39450:SF1">
    <property type="entry name" value="DUF1667 DOMAIN-CONTAINING PROTEIN"/>
    <property type="match status" value="1"/>
</dbReference>
<evidence type="ECO:0000313" key="2">
    <source>
        <dbReference type="Proteomes" id="UP001205748"/>
    </source>
</evidence>
<reference evidence="1" key="1">
    <citation type="submission" date="2022-07" db="EMBL/GenBank/DDBJ databases">
        <title>Enhanced cultured diversity of the mouse gut microbiota enables custom-made synthetic communities.</title>
        <authorList>
            <person name="Afrizal A."/>
        </authorList>
    </citation>
    <scope>NUCLEOTIDE SEQUENCE</scope>
    <source>
        <strain evidence="1">DSM 28593</strain>
    </source>
</reference>
<sequence>MKKHELICIVCPMGCHLEVIENQEGFQVQGNGCKRGPAYAQKELTHPTRVLTTTIKVKNGPLRRIPVVTQGEVPKEKLSTIMEALNLVEVEAPIKMNDVLVENILNTGVNIIASRNMNTCSYE</sequence>
<protein>
    <submittedName>
        <fullName evidence="1">DUF1667 domain-containing protein</fullName>
    </submittedName>
</protein>
<dbReference type="Pfam" id="PF07892">
    <property type="entry name" value="DUF1667"/>
    <property type="match status" value="1"/>
</dbReference>
<evidence type="ECO:0000313" key="1">
    <source>
        <dbReference type="EMBL" id="MCR1897569.1"/>
    </source>
</evidence>
<dbReference type="InterPro" id="IPR036593">
    <property type="entry name" value="CPE0013-like_sf"/>
</dbReference>
<organism evidence="1 2">
    <name type="scientific">Irregularibacter muris</name>
    <dbReference type="NCBI Taxonomy" id="1796619"/>
    <lineage>
        <taxon>Bacteria</taxon>
        <taxon>Bacillati</taxon>
        <taxon>Bacillota</taxon>
        <taxon>Clostridia</taxon>
        <taxon>Eubacteriales</taxon>
        <taxon>Eubacteriaceae</taxon>
        <taxon>Irregularibacter</taxon>
    </lineage>
</organism>
<dbReference type="EMBL" id="JANKAS010000001">
    <property type="protein sequence ID" value="MCR1897569.1"/>
    <property type="molecule type" value="Genomic_DNA"/>
</dbReference>
<dbReference type="SUPFAM" id="SSF160148">
    <property type="entry name" value="CPE0013-like"/>
    <property type="match status" value="1"/>
</dbReference>
<keyword evidence="2" id="KW-1185">Reference proteome</keyword>
<dbReference type="Proteomes" id="UP001205748">
    <property type="component" value="Unassembled WGS sequence"/>
</dbReference>
<dbReference type="PANTHER" id="PTHR39450">
    <property type="entry name" value="MOLYBDOPTERIN OXIDOREDUCTASE, 4FE-4S CLUSTER-BINDING SUBUNIT"/>
    <property type="match status" value="1"/>
</dbReference>
<dbReference type="InterPro" id="IPR012460">
    <property type="entry name" value="DUF1667"/>
</dbReference>
<accession>A0AAE3L1V7</accession>
<dbReference type="Gene3D" id="3.10.530.10">
    <property type="entry name" value="CPE0013-like"/>
    <property type="match status" value="1"/>
</dbReference>